<keyword evidence="1" id="KW-0472">Membrane</keyword>
<keyword evidence="1" id="KW-0812">Transmembrane</keyword>
<dbReference type="EMBL" id="HACA01016536">
    <property type="protein sequence ID" value="CDW33897.1"/>
    <property type="molecule type" value="Transcribed_RNA"/>
</dbReference>
<accession>A0A0K2U7K9</accession>
<keyword evidence="1" id="KW-1133">Transmembrane helix</keyword>
<name>A0A0K2U7K9_LEPSM</name>
<dbReference type="AlphaFoldDB" id="A0A0K2U7K9"/>
<proteinExistence type="predicted"/>
<protein>
    <submittedName>
        <fullName evidence="2">Uncharacterized protein</fullName>
    </submittedName>
</protein>
<evidence type="ECO:0000256" key="1">
    <source>
        <dbReference type="SAM" id="Phobius"/>
    </source>
</evidence>
<feature type="non-terminal residue" evidence="2">
    <location>
        <position position="1"/>
    </location>
</feature>
<sequence length="70" mass="8247">KEKGFASRTPFNVRFLESLTHYEYARSPLVPIKFEIICLYSLRHEAQCYNNISFFSLFVSISFLLLSLCF</sequence>
<reference evidence="2" key="1">
    <citation type="submission" date="2014-05" db="EMBL/GenBank/DDBJ databases">
        <authorList>
            <person name="Chronopoulou M."/>
        </authorList>
    </citation>
    <scope>NUCLEOTIDE SEQUENCE</scope>
    <source>
        <tissue evidence="2">Whole organism</tissue>
    </source>
</reference>
<evidence type="ECO:0000313" key="2">
    <source>
        <dbReference type="EMBL" id="CDW33897.1"/>
    </source>
</evidence>
<organism evidence="2">
    <name type="scientific">Lepeophtheirus salmonis</name>
    <name type="common">Salmon louse</name>
    <name type="synonym">Caligus salmonis</name>
    <dbReference type="NCBI Taxonomy" id="72036"/>
    <lineage>
        <taxon>Eukaryota</taxon>
        <taxon>Metazoa</taxon>
        <taxon>Ecdysozoa</taxon>
        <taxon>Arthropoda</taxon>
        <taxon>Crustacea</taxon>
        <taxon>Multicrustacea</taxon>
        <taxon>Hexanauplia</taxon>
        <taxon>Copepoda</taxon>
        <taxon>Siphonostomatoida</taxon>
        <taxon>Caligidae</taxon>
        <taxon>Lepeophtheirus</taxon>
    </lineage>
</organism>
<feature type="transmembrane region" description="Helical" evidence="1">
    <location>
        <begin position="52"/>
        <end position="69"/>
    </location>
</feature>